<sequence length="92" mass="10348">MVDEIRSNEERSEVLKAENEVASEELSLAEKKKAIKEAKSFYGHNVGKMVGGAFKSVGKLRVKAETMQNLHSLGFGGDELRDLNNPRTWRKK</sequence>
<name>A0A0F9F9W1_9ZZZZ</name>
<feature type="coiled-coil region" evidence="1">
    <location>
        <begin position="5"/>
        <end position="39"/>
    </location>
</feature>
<evidence type="ECO:0000256" key="1">
    <source>
        <dbReference type="SAM" id="Coils"/>
    </source>
</evidence>
<evidence type="ECO:0000313" key="2">
    <source>
        <dbReference type="EMBL" id="KKL54070.1"/>
    </source>
</evidence>
<dbReference type="EMBL" id="LAZR01031330">
    <property type="protein sequence ID" value="KKL54070.1"/>
    <property type="molecule type" value="Genomic_DNA"/>
</dbReference>
<keyword evidence="1" id="KW-0175">Coiled coil</keyword>
<protein>
    <submittedName>
        <fullName evidence="2">Uncharacterized protein</fullName>
    </submittedName>
</protein>
<dbReference type="AlphaFoldDB" id="A0A0F9F9W1"/>
<reference evidence="2" key="1">
    <citation type="journal article" date="2015" name="Nature">
        <title>Complex archaea that bridge the gap between prokaryotes and eukaryotes.</title>
        <authorList>
            <person name="Spang A."/>
            <person name="Saw J.H."/>
            <person name="Jorgensen S.L."/>
            <person name="Zaremba-Niedzwiedzka K."/>
            <person name="Martijn J."/>
            <person name="Lind A.E."/>
            <person name="van Eijk R."/>
            <person name="Schleper C."/>
            <person name="Guy L."/>
            <person name="Ettema T.J."/>
        </authorList>
    </citation>
    <scope>NUCLEOTIDE SEQUENCE</scope>
</reference>
<accession>A0A0F9F9W1</accession>
<comment type="caution">
    <text evidence="2">The sequence shown here is derived from an EMBL/GenBank/DDBJ whole genome shotgun (WGS) entry which is preliminary data.</text>
</comment>
<proteinExistence type="predicted"/>
<gene>
    <name evidence="2" type="ORF">LCGC14_2269090</name>
</gene>
<organism evidence="2">
    <name type="scientific">marine sediment metagenome</name>
    <dbReference type="NCBI Taxonomy" id="412755"/>
    <lineage>
        <taxon>unclassified sequences</taxon>
        <taxon>metagenomes</taxon>
        <taxon>ecological metagenomes</taxon>
    </lineage>
</organism>